<dbReference type="HOGENOM" id="CLU_1981543_0_0_1"/>
<proteinExistence type="predicted"/>
<reference evidence="2 3" key="1">
    <citation type="journal article" date="2012" name="Science">
        <title>The Paleozoic origin of enzymatic lignin decomposition reconstructed from 31 fungal genomes.</title>
        <authorList>
            <person name="Floudas D."/>
            <person name="Binder M."/>
            <person name="Riley R."/>
            <person name="Barry K."/>
            <person name="Blanchette R.A."/>
            <person name="Henrissat B."/>
            <person name="Martinez A.T."/>
            <person name="Otillar R."/>
            <person name="Spatafora J.W."/>
            <person name="Yadav J.S."/>
            <person name="Aerts A."/>
            <person name="Benoit I."/>
            <person name="Boyd A."/>
            <person name="Carlson A."/>
            <person name="Copeland A."/>
            <person name="Coutinho P.M."/>
            <person name="de Vries R.P."/>
            <person name="Ferreira P."/>
            <person name="Findley K."/>
            <person name="Foster B."/>
            <person name="Gaskell J."/>
            <person name="Glotzer D."/>
            <person name="Gorecki P."/>
            <person name="Heitman J."/>
            <person name="Hesse C."/>
            <person name="Hori C."/>
            <person name="Igarashi K."/>
            <person name="Jurgens J.A."/>
            <person name="Kallen N."/>
            <person name="Kersten P."/>
            <person name="Kohler A."/>
            <person name="Kuees U."/>
            <person name="Kumar T.K.A."/>
            <person name="Kuo A."/>
            <person name="LaButti K."/>
            <person name="Larrondo L.F."/>
            <person name="Lindquist E."/>
            <person name="Ling A."/>
            <person name="Lombard V."/>
            <person name="Lucas S."/>
            <person name="Lundell T."/>
            <person name="Martin R."/>
            <person name="McLaughlin D.J."/>
            <person name="Morgenstern I."/>
            <person name="Morin E."/>
            <person name="Murat C."/>
            <person name="Nagy L.G."/>
            <person name="Nolan M."/>
            <person name="Ohm R.A."/>
            <person name="Patyshakuliyeva A."/>
            <person name="Rokas A."/>
            <person name="Ruiz-Duenas F.J."/>
            <person name="Sabat G."/>
            <person name="Salamov A."/>
            <person name="Samejima M."/>
            <person name="Schmutz J."/>
            <person name="Slot J.C."/>
            <person name="St John F."/>
            <person name="Stenlid J."/>
            <person name="Sun H."/>
            <person name="Sun S."/>
            <person name="Syed K."/>
            <person name="Tsang A."/>
            <person name="Wiebenga A."/>
            <person name="Young D."/>
            <person name="Pisabarro A."/>
            <person name="Eastwood D.C."/>
            <person name="Martin F."/>
            <person name="Cullen D."/>
            <person name="Grigoriev I.V."/>
            <person name="Hibbett D.S."/>
        </authorList>
    </citation>
    <scope>NUCLEOTIDE SEQUENCE [LARGE SCALE GENOMIC DNA]</scope>
    <source>
        <strain evidence="2 3">DJM-731 SS1</strain>
    </source>
</reference>
<keyword evidence="3" id="KW-1185">Reference proteome</keyword>
<dbReference type="GeneID" id="63689091"/>
<evidence type="ECO:0000313" key="3">
    <source>
        <dbReference type="Proteomes" id="UP000030653"/>
    </source>
</evidence>
<dbReference type="EMBL" id="JH795877">
    <property type="protein sequence ID" value="EJT97374.1"/>
    <property type="molecule type" value="Genomic_DNA"/>
</dbReference>
<sequence>MERDENNEDASPKSNINNSTDAFALVSTFAAEFVDGPEYENHVGDIATFTFVPFMPPCIPNPDMISPIRSFARSSRGDCGSPRHEFAMADGDSEKAMSQFFDFTSGSEASPRHLHSQVVSPVASEA</sequence>
<organism evidence="2 3">
    <name type="scientific">Dacryopinax primogenitus (strain DJM 731)</name>
    <name type="common">Brown rot fungus</name>
    <dbReference type="NCBI Taxonomy" id="1858805"/>
    <lineage>
        <taxon>Eukaryota</taxon>
        <taxon>Fungi</taxon>
        <taxon>Dikarya</taxon>
        <taxon>Basidiomycota</taxon>
        <taxon>Agaricomycotina</taxon>
        <taxon>Dacrymycetes</taxon>
        <taxon>Dacrymycetales</taxon>
        <taxon>Dacrymycetaceae</taxon>
        <taxon>Dacryopinax</taxon>
    </lineage>
</organism>
<dbReference type="STRING" id="1858805.M5FR64"/>
<evidence type="ECO:0000313" key="2">
    <source>
        <dbReference type="EMBL" id="EJT97374.1"/>
    </source>
</evidence>
<gene>
    <name evidence="2" type="ORF">DACRYDRAFT_25142</name>
</gene>
<evidence type="ECO:0000256" key="1">
    <source>
        <dbReference type="SAM" id="MobiDB-lite"/>
    </source>
</evidence>
<accession>M5FR64</accession>
<feature type="region of interest" description="Disordered" evidence="1">
    <location>
        <begin position="105"/>
        <end position="126"/>
    </location>
</feature>
<dbReference type="Proteomes" id="UP000030653">
    <property type="component" value="Unassembled WGS sequence"/>
</dbReference>
<dbReference type="RefSeq" id="XP_040624272.1">
    <property type="nucleotide sequence ID" value="XM_040774029.1"/>
</dbReference>
<protein>
    <submittedName>
        <fullName evidence="2">Uncharacterized protein</fullName>
    </submittedName>
</protein>
<dbReference type="AlphaFoldDB" id="M5FR64"/>
<name>M5FR64_DACPD</name>